<dbReference type="NCBIfam" id="TIGR00059">
    <property type="entry name" value="L17"/>
    <property type="match status" value="1"/>
</dbReference>
<proteinExistence type="inferred from homology"/>
<dbReference type="GO" id="GO:0006412">
    <property type="term" value="P:translation"/>
    <property type="evidence" value="ECO:0007669"/>
    <property type="project" value="InterPro"/>
</dbReference>
<dbReference type="InterPro" id="IPR036373">
    <property type="entry name" value="Ribosomal_bL17_sf"/>
</dbReference>
<evidence type="ECO:0000256" key="1">
    <source>
        <dbReference type="ARBA" id="ARBA00008777"/>
    </source>
</evidence>
<dbReference type="Pfam" id="PF01196">
    <property type="entry name" value="Ribosomal_L17"/>
    <property type="match status" value="1"/>
</dbReference>
<sequence length="124" mass="13901">MRHKKGVKKLGLPRGHRHALLANLLKALFVKERIRTTEARGKELKRMAERLITTAQRGDLSSVRNVGRVIGDKEVIRKLFKEIAPRFKDQKSGYTSLVHISPRPGDNAPCVLIELVEKGGKKGS</sequence>
<protein>
    <recommendedName>
        <fullName evidence="4 6">50S ribosomal protein L17</fullName>
    </recommendedName>
</protein>
<comment type="caution">
    <text evidence="7">The sequence shown here is derived from an EMBL/GenBank/DDBJ whole genome shotgun (WGS) entry which is preliminary data.</text>
</comment>
<accession>A0A399FY30</accession>
<dbReference type="Gene3D" id="3.90.1030.10">
    <property type="entry name" value="Ribosomal protein L17"/>
    <property type="match status" value="1"/>
</dbReference>
<evidence type="ECO:0000313" key="8">
    <source>
        <dbReference type="Proteomes" id="UP000266287"/>
    </source>
</evidence>
<evidence type="ECO:0000256" key="6">
    <source>
        <dbReference type="RuleBase" id="RU000661"/>
    </source>
</evidence>
<dbReference type="Proteomes" id="UP000266287">
    <property type="component" value="Unassembled WGS sequence"/>
</dbReference>
<reference evidence="7 8" key="1">
    <citation type="submission" date="2018-08" db="EMBL/GenBank/DDBJ databases">
        <title>Draft genome of candidate division NPL-UPA2 bacterium Unc8 that adapted to ultra-basic serpentinizing groundwater.</title>
        <authorList>
            <person name="Ishii S."/>
            <person name="Suzuki S."/>
            <person name="Nealson K.H."/>
        </authorList>
    </citation>
    <scope>NUCLEOTIDE SEQUENCE [LARGE SCALE GENOMIC DNA]</scope>
    <source>
        <strain evidence="7">Unc8</strain>
    </source>
</reference>
<dbReference type="PANTHER" id="PTHR14413:SF16">
    <property type="entry name" value="LARGE RIBOSOMAL SUBUNIT PROTEIN BL17M"/>
    <property type="match status" value="1"/>
</dbReference>
<evidence type="ECO:0000256" key="2">
    <source>
        <dbReference type="ARBA" id="ARBA00022980"/>
    </source>
</evidence>
<keyword evidence="3 5" id="KW-0687">Ribonucleoprotein</keyword>
<organism evidence="7 8">
    <name type="scientific">candidate division NPL-UPA2 bacterium Unc8</name>
    <dbReference type="NCBI Taxonomy" id="1980939"/>
    <lineage>
        <taxon>Bacteria</taxon>
    </lineage>
</organism>
<gene>
    <name evidence="7" type="ORF">B9J77_03060</name>
</gene>
<evidence type="ECO:0000256" key="5">
    <source>
        <dbReference type="RuleBase" id="RU000660"/>
    </source>
</evidence>
<dbReference type="SUPFAM" id="SSF64263">
    <property type="entry name" value="Prokaryotic ribosomal protein L17"/>
    <property type="match status" value="1"/>
</dbReference>
<evidence type="ECO:0000256" key="4">
    <source>
        <dbReference type="ARBA" id="ARBA00035494"/>
    </source>
</evidence>
<evidence type="ECO:0000256" key="3">
    <source>
        <dbReference type="ARBA" id="ARBA00023274"/>
    </source>
</evidence>
<evidence type="ECO:0000313" key="7">
    <source>
        <dbReference type="EMBL" id="RII00319.1"/>
    </source>
</evidence>
<keyword evidence="2 5" id="KW-0689">Ribosomal protein</keyword>
<dbReference type="GO" id="GO:0003735">
    <property type="term" value="F:structural constituent of ribosome"/>
    <property type="evidence" value="ECO:0007669"/>
    <property type="project" value="InterPro"/>
</dbReference>
<dbReference type="GO" id="GO:0022625">
    <property type="term" value="C:cytosolic large ribosomal subunit"/>
    <property type="evidence" value="ECO:0007669"/>
    <property type="project" value="TreeGrafter"/>
</dbReference>
<dbReference type="PANTHER" id="PTHR14413">
    <property type="entry name" value="RIBOSOMAL PROTEIN L17"/>
    <property type="match status" value="1"/>
</dbReference>
<dbReference type="AlphaFoldDB" id="A0A399FY30"/>
<dbReference type="InterPro" id="IPR000456">
    <property type="entry name" value="Ribosomal_bL17"/>
</dbReference>
<name>A0A399FY30_UNCN2</name>
<comment type="similarity">
    <text evidence="1 5">Belongs to the bacterial ribosomal protein bL17 family.</text>
</comment>
<dbReference type="EMBL" id="NDHY01000005">
    <property type="protein sequence ID" value="RII00319.1"/>
    <property type="molecule type" value="Genomic_DNA"/>
</dbReference>